<keyword evidence="2" id="KW-1133">Transmembrane helix</keyword>
<keyword evidence="1" id="KW-0175">Coiled coil</keyword>
<dbReference type="EMBL" id="VXLC01000027">
    <property type="protein sequence ID" value="KAA8883022.1"/>
    <property type="molecule type" value="Genomic_DNA"/>
</dbReference>
<proteinExistence type="predicted"/>
<comment type="caution">
    <text evidence="3">The sequence shown here is derived from an EMBL/GenBank/DDBJ whole genome shotgun (WGS) entry which is preliminary data.</text>
</comment>
<evidence type="ECO:0000313" key="3">
    <source>
        <dbReference type="EMBL" id="KAA8883022.1"/>
    </source>
</evidence>
<sequence length="199" mass="20978">MIDGMVIAAYLAATIGGAGSRWADRSLDQGLNALSATVTRRLGRGPVADLTENPDSIRARERVAAAIERAAAADERFARELADLRDQLDRAQGQYTATSRDGWSVARGPGDGHIAGRDVHTYDYYAPQPDDLSGAPGWTKACLWIGGAIAALGWAIMMIGISQHTSQSTPGTGFAIFAIGGLIMAAGELGARTSPPRRR</sequence>
<dbReference type="OrthoDB" id="4553824at2"/>
<accession>A0A5N0E0T8</accession>
<protein>
    <submittedName>
        <fullName evidence="3">Uncharacterized protein</fullName>
    </submittedName>
</protein>
<feature type="transmembrane region" description="Helical" evidence="2">
    <location>
        <begin position="173"/>
        <end position="191"/>
    </location>
</feature>
<feature type="transmembrane region" description="Helical" evidence="2">
    <location>
        <begin position="141"/>
        <end position="161"/>
    </location>
</feature>
<evidence type="ECO:0000256" key="1">
    <source>
        <dbReference type="SAM" id="Coils"/>
    </source>
</evidence>
<dbReference type="RefSeq" id="WP_150407007.1">
    <property type="nucleotide sequence ID" value="NZ_VXLC01000027.1"/>
</dbReference>
<gene>
    <name evidence="3" type="ORF">F3087_38115</name>
</gene>
<keyword evidence="2" id="KW-0812">Transmembrane</keyword>
<reference evidence="3 4" key="1">
    <citation type="submission" date="2019-09" db="EMBL/GenBank/DDBJ databases">
        <authorList>
            <person name="Wang X."/>
        </authorList>
    </citation>
    <scope>NUCLEOTIDE SEQUENCE [LARGE SCALE GENOMIC DNA]</scope>
    <source>
        <strain evidence="3 4">CICC 11023</strain>
    </source>
</reference>
<name>A0A5N0E0T8_9NOCA</name>
<evidence type="ECO:0000256" key="2">
    <source>
        <dbReference type="SAM" id="Phobius"/>
    </source>
</evidence>
<evidence type="ECO:0000313" key="4">
    <source>
        <dbReference type="Proteomes" id="UP000323876"/>
    </source>
</evidence>
<keyword evidence="4" id="KW-1185">Reference proteome</keyword>
<feature type="coiled-coil region" evidence="1">
    <location>
        <begin position="67"/>
        <end position="101"/>
    </location>
</feature>
<dbReference type="Proteomes" id="UP000323876">
    <property type="component" value="Unassembled WGS sequence"/>
</dbReference>
<dbReference type="AlphaFoldDB" id="A0A5N0E0T8"/>
<organism evidence="3 4">
    <name type="scientific">Nocardia colli</name>
    <dbReference type="NCBI Taxonomy" id="2545717"/>
    <lineage>
        <taxon>Bacteria</taxon>
        <taxon>Bacillati</taxon>
        <taxon>Actinomycetota</taxon>
        <taxon>Actinomycetes</taxon>
        <taxon>Mycobacteriales</taxon>
        <taxon>Nocardiaceae</taxon>
        <taxon>Nocardia</taxon>
    </lineage>
</organism>
<keyword evidence="2" id="KW-0472">Membrane</keyword>